<keyword evidence="4" id="KW-0312">Gluconeogenesis</keyword>
<name>A0A9W8RQZ1_9HYPO</name>
<dbReference type="GO" id="GO:0006096">
    <property type="term" value="P:glycolytic process"/>
    <property type="evidence" value="ECO:0007669"/>
    <property type="project" value="UniProtKB-KW"/>
</dbReference>
<comment type="pathway">
    <text evidence="4">Carbohydrate biosynthesis; gluconeogenesis.</text>
</comment>
<dbReference type="InterPro" id="IPR000652">
    <property type="entry name" value="Triosephosphate_isomerase"/>
</dbReference>
<dbReference type="GO" id="GO:0006094">
    <property type="term" value="P:gluconeogenesis"/>
    <property type="evidence" value="ECO:0007669"/>
    <property type="project" value="UniProtKB-KW"/>
</dbReference>
<evidence type="ECO:0000256" key="3">
    <source>
        <dbReference type="ARBA" id="ARBA00023235"/>
    </source>
</evidence>
<protein>
    <recommendedName>
        <fullName evidence="4">Triosephosphate isomerase</fullName>
        <ecNumber evidence="4">5.3.1.1</ecNumber>
    </recommendedName>
</protein>
<comment type="caution">
    <text evidence="5">The sequence shown here is derived from an EMBL/GenBank/DDBJ whole genome shotgun (WGS) entry which is preliminary data.</text>
</comment>
<comment type="subunit">
    <text evidence="2">Homodimer.</text>
</comment>
<evidence type="ECO:0000256" key="2">
    <source>
        <dbReference type="ARBA" id="ARBA00011738"/>
    </source>
</evidence>
<dbReference type="EC" id="5.3.1.1" evidence="4"/>
<dbReference type="GO" id="GO:0004807">
    <property type="term" value="F:triose-phosphate isomerase activity"/>
    <property type="evidence" value="ECO:0007669"/>
    <property type="project" value="UniProtKB-EC"/>
</dbReference>
<keyword evidence="4" id="KW-0324">Glycolysis</keyword>
<dbReference type="Proteomes" id="UP001152049">
    <property type="component" value="Unassembled WGS sequence"/>
</dbReference>
<sequence length="277" mass="30329">MAQTDTASAHRPRRRIVGVSTKMYFSALQTQQYIDQVLQQLSGDSSILSDIDVFIIPDFISLASAIHQTHGHDIWCGAQDTFHQNFGPYTGEVSPAVLAELGCRLVEVGHAERRRIFGETDDITAKKTAAVTSNGMIPLVCIGEQARGEIEAVRECERQIQIVTESLPDEAEVIFAYEPMWAIGAAEPAEPEYITRVVSTIRNLKHIQSRRGSVRIIYGGSAGPGLFGKLANSVDGLFLGRFAHDPARFVETIFEVAGIHRGGKGNGETNHVGRWGQ</sequence>
<dbReference type="InterPro" id="IPR013785">
    <property type="entry name" value="Aldolase_TIM"/>
</dbReference>
<keyword evidence="6" id="KW-1185">Reference proteome</keyword>
<dbReference type="Gene3D" id="3.20.20.70">
    <property type="entry name" value="Aldolase class I"/>
    <property type="match status" value="1"/>
</dbReference>
<dbReference type="AlphaFoldDB" id="A0A9W8RQZ1"/>
<dbReference type="SUPFAM" id="SSF51351">
    <property type="entry name" value="Triosephosphate isomerase (TIM)"/>
    <property type="match status" value="1"/>
</dbReference>
<dbReference type="EMBL" id="JAOQAZ010000035">
    <property type="protein sequence ID" value="KAJ4248815.1"/>
    <property type="molecule type" value="Genomic_DNA"/>
</dbReference>
<comment type="similarity">
    <text evidence="1 4">Belongs to the triosephosphate isomerase family.</text>
</comment>
<dbReference type="GO" id="GO:0046166">
    <property type="term" value="P:glyceraldehyde-3-phosphate biosynthetic process"/>
    <property type="evidence" value="ECO:0007669"/>
    <property type="project" value="TreeGrafter"/>
</dbReference>
<reference evidence="5" key="1">
    <citation type="submission" date="2022-09" db="EMBL/GenBank/DDBJ databases">
        <title>Fusarium specimens isolated from Avocado Roots.</title>
        <authorList>
            <person name="Stajich J."/>
            <person name="Roper C."/>
            <person name="Heimlech-Rivalta G."/>
        </authorList>
    </citation>
    <scope>NUCLEOTIDE SEQUENCE</scope>
    <source>
        <strain evidence="5">CF00136</strain>
    </source>
</reference>
<dbReference type="PANTHER" id="PTHR21139:SF2">
    <property type="entry name" value="TRIOSEPHOSPHATE ISOMERASE"/>
    <property type="match status" value="1"/>
</dbReference>
<dbReference type="PANTHER" id="PTHR21139">
    <property type="entry name" value="TRIOSEPHOSPHATE ISOMERASE"/>
    <property type="match status" value="1"/>
</dbReference>
<dbReference type="CDD" id="cd00311">
    <property type="entry name" value="TIM"/>
    <property type="match status" value="1"/>
</dbReference>
<dbReference type="GO" id="GO:0005829">
    <property type="term" value="C:cytosol"/>
    <property type="evidence" value="ECO:0007669"/>
    <property type="project" value="TreeGrafter"/>
</dbReference>
<organism evidence="5 6">
    <name type="scientific">Fusarium torreyae</name>
    <dbReference type="NCBI Taxonomy" id="1237075"/>
    <lineage>
        <taxon>Eukaryota</taxon>
        <taxon>Fungi</taxon>
        <taxon>Dikarya</taxon>
        <taxon>Ascomycota</taxon>
        <taxon>Pezizomycotina</taxon>
        <taxon>Sordariomycetes</taxon>
        <taxon>Hypocreomycetidae</taxon>
        <taxon>Hypocreales</taxon>
        <taxon>Nectriaceae</taxon>
        <taxon>Fusarium</taxon>
    </lineage>
</organism>
<evidence type="ECO:0000313" key="5">
    <source>
        <dbReference type="EMBL" id="KAJ4248815.1"/>
    </source>
</evidence>
<dbReference type="PROSITE" id="PS51440">
    <property type="entry name" value="TIM_2"/>
    <property type="match status" value="1"/>
</dbReference>
<proteinExistence type="inferred from homology"/>
<comment type="catalytic activity">
    <reaction evidence="4">
        <text>D-glyceraldehyde 3-phosphate = dihydroxyacetone phosphate</text>
        <dbReference type="Rhea" id="RHEA:18585"/>
        <dbReference type="ChEBI" id="CHEBI:57642"/>
        <dbReference type="ChEBI" id="CHEBI:59776"/>
        <dbReference type="EC" id="5.3.1.1"/>
    </reaction>
</comment>
<evidence type="ECO:0000256" key="1">
    <source>
        <dbReference type="ARBA" id="ARBA00007422"/>
    </source>
</evidence>
<keyword evidence="3 4" id="KW-0413">Isomerase</keyword>
<dbReference type="InterPro" id="IPR035990">
    <property type="entry name" value="TIM_sf"/>
</dbReference>
<dbReference type="Pfam" id="PF00121">
    <property type="entry name" value="TIM"/>
    <property type="match status" value="1"/>
</dbReference>
<dbReference type="OrthoDB" id="6715177at2759"/>
<gene>
    <name evidence="5" type="ORF">NW762_012653</name>
</gene>
<evidence type="ECO:0000313" key="6">
    <source>
        <dbReference type="Proteomes" id="UP001152049"/>
    </source>
</evidence>
<evidence type="ECO:0000256" key="4">
    <source>
        <dbReference type="RuleBase" id="RU363013"/>
    </source>
</evidence>
<comment type="pathway">
    <text evidence="4">Carbohydrate degradation; glycolysis; D-glyceraldehyde 3-phosphate from glycerone phosphate: step 1/1.</text>
</comment>
<dbReference type="GO" id="GO:0019563">
    <property type="term" value="P:glycerol catabolic process"/>
    <property type="evidence" value="ECO:0007669"/>
    <property type="project" value="TreeGrafter"/>
</dbReference>
<accession>A0A9W8RQZ1</accession>